<feature type="transmembrane region" description="Helical" evidence="1">
    <location>
        <begin position="42"/>
        <end position="67"/>
    </location>
</feature>
<evidence type="ECO:0000256" key="1">
    <source>
        <dbReference type="SAM" id="Phobius"/>
    </source>
</evidence>
<evidence type="ECO:0000313" key="2">
    <source>
        <dbReference type="EMBL" id="MBA9073165.1"/>
    </source>
</evidence>
<proteinExistence type="predicted"/>
<feature type="transmembrane region" description="Helical" evidence="1">
    <location>
        <begin position="76"/>
        <end position="99"/>
    </location>
</feature>
<comment type="caution">
    <text evidence="2">The sequence shown here is derived from an EMBL/GenBank/DDBJ whole genome shotgun (WGS) entry which is preliminary data.</text>
</comment>
<evidence type="ECO:0000313" key="3">
    <source>
        <dbReference type="Proteomes" id="UP000555003"/>
    </source>
</evidence>
<organism evidence="2 3">
    <name type="scientific">Flavobacterium gossypii</name>
    <dbReference type="NCBI Taxonomy" id="1646119"/>
    <lineage>
        <taxon>Bacteria</taxon>
        <taxon>Pseudomonadati</taxon>
        <taxon>Bacteroidota</taxon>
        <taxon>Flavobacteriia</taxon>
        <taxon>Flavobacteriales</taxon>
        <taxon>Flavobacteriaceae</taxon>
        <taxon>Flavobacterium</taxon>
    </lineage>
</organism>
<reference evidence="2 3" key="1">
    <citation type="submission" date="2020-08" db="EMBL/GenBank/DDBJ databases">
        <title>Genomic Encyclopedia of Type Strains, Phase IV (KMG-IV): sequencing the most valuable type-strain genomes for metagenomic binning, comparative biology and taxonomic classification.</title>
        <authorList>
            <person name="Goeker M."/>
        </authorList>
    </citation>
    <scope>NUCLEOTIDE SEQUENCE [LARGE SCALE GENOMIC DNA]</scope>
    <source>
        <strain evidence="2 3">DSM 100397</strain>
    </source>
</reference>
<protein>
    <submittedName>
        <fullName evidence="2">Na+-driven multidrug efflux pump</fullName>
    </submittedName>
</protein>
<keyword evidence="1" id="KW-0812">Transmembrane</keyword>
<name>A0ABR6DN98_9FLAO</name>
<dbReference type="RefSeq" id="WP_182492994.1">
    <property type="nucleotide sequence ID" value="NZ_JACJIS010000001.1"/>
</dbReference>
<feature type="transmembrane region" description="Helical" evidence="1">
    <location>
        <begin position="12"/>
        <end position="30"/>
    </location>
</feature>
<gene>
    <name evidence="2" type="ORF">GGR22_001291</name>
</gene>
<dbReference type="Proteomes" id="UP000555003">
    <property type="component" value="Unassembled WGS sequence"/>
</dbReference>
<keyword evidence="1" id="KW-1133">Transmembrane helix</keyword>
<keyword evidence="3" id="KW-1185">Reference proteome</keyword>
<dbReference type="EMBL" id="JACJIS010000001">
    <property type="protein sequence ID" value="MBA9073165.1"/>
    <property type="molecule type" value="Genomic_DNA"/>
</dbReference>
<sequence>MEKIIKKAARINFLSAIIIVMAGITQLSLYGEYIVYRRIKAILGYFIILPSLLVCLISIIIVLNYYFKNFKKPFKWLYLTIPSILIFGYAFFTLLFILIKELNHL</sequence>
<keyword evidence="1" id="KW-0472">Membrane</keyword>
<accession>A0ABR6DN98</accession>